<gene>
    <name evidence="1" type="ORF">HF909_10295</name>
</gene>
<proteinExistence type="predicted"/>
<dbReference type="AlphaFoldDB" id="A0AA92K1D8"/>
<name>A0AA92K1D8_RALSL</name>
<reference evidence="2" key="1">
    <citation type="submission" date="2020-04" db="EMBL/GenBank/DDBJ databases">
        <title>Ralstonia solanacearum UW576, UW763, UW773, and UW774.</title>
        <authorList>
            <person name="Steidl O."/>
            <person name="Truchon A."/>
            <person name="Allen C."/>
        </authorList>
    </citation>
    <scope>NUCLEOTIDE SEQUENCE [LARGE SCALE GENOMIC DNA]</scope>
    <source>
        <strain evidence="2">UW774</strain>
    </source>
</reference>
<sequence length="113" mass="12243">MGALLTVVQSPATHRDHANRVFNDGLVGRLAAMNAASRALRGMGYHVVREELCERSGHGPVIVIAYDRMKSLVPLLDRAALAGSRPHWQNRISQSRFVVDLLGVTVAWTGSAA</sequence>
<dbReference type="Proteomes" id="UP000593970">
    <property type="component" value="Chromosome"/>
</dbReference>
<dbReference type="EMBL" id="CP051169">
    <property type="protein sequence ID" value="QOK96784.1"/>
    <property type="molecule type" value="Genomic_DNA"/>
</dbReference>
<protein>
    <submittedName>
        <fullName evidence="1">Uncharacterized protein</fullName>
    </submittedName>
</protein>
<evidence type="ECO:0000313" key="1">
    <source>
        <dbReference type="EMBL" id="QOK96784.1"/>
    </source>
</evidence>
<accession>A0AA92K1D8</accession>
<evidence type="ECO:0000313" key="2">
    <source>
        <dbReference type="Proteomes" id="UP000593970"/>
    </source>
</evidence>
<organism evidence="1 2">
    <name type="scientific">Ralstonia solanacearum</name>
    <name type="common">Pseudomonas solanacearum</name>
    <dbReference type="NCBI Taxonomy" id="305"/>
    <lineage>
        <taxon>Bacteria</taxon>
        <taxon>Pseudomonadati</taxon>
        <taxon>Pseudomonadota</taxon>
        <taxon>Betaproteobacteria</taxon>
        <taxon>Burkholderiales</taxon>
        <taxon>Burkholderiaceae</taxon>
        <taxon>Ralstonia</taxon>
        <taxon>Ralstonia solanacearum species complex</taxon>
    </lineage>
</organism>